<evidence type="ECO:0000256" key="5">
    <source>
        <dbReference type="ARBA" id="ARBA00023136"/>
    </source>
</evidence>
<feature type="transmembrane region" description="Helical" evidence="6">
    <location>
        <begin position="113"/>
        <end position="134"/>
    </location>
</feature>
<keyword evidence="5 6" id="KW-0472">Membrane</keyword>
<name>A0ABQ0MYR2_9GAMM</name>
<dbReference type="Pfam" id="PF03553">
    <property type="entry name" value="Na_H_antiporter"/>
    <property type="match status" value="1"/>
</dbReference>
<evidence type="ECO:0000256" key="1">
    <source>
        <dbReference type="ARBA" id="ARBA00004651"/>
    </source>
</evidence>
<keyword evidence="2" id="KW-1003">Cell membrane</keyword>
<evidence type="ECO:0000256" key="2">
    <source>
        <dbReference type="ARBA" id="ARBA00022475"/>
    </source>
</evidence>
<proteinExistence type="predicted"/>
<gene>
    <name evidence="8" type="ORF">MTCD1_03122</name>
</gene>
<evidence type="ECO:0000256" key="4">
    <source>
        <dbReference type="ARBA" id="ARBA00022989"/>
    </source>
</evidence>
<comment type="subcellular location">
    <subcellularLocation>
        <location evidence="1">Cell membrane</location>
        <topology evidence="1">Multi-pass membrane protein</topology>
    </subcellularLocation>
</comment>
<evidence type="ECO:0000259" key="7">
    <source>
        <dbReference type="Pfam" id="PF03553"/>
    </source>
</evidence>
<feature type="domain" description="Na+/H+ antiporter NhaC-like C-terminal" evidence="7">
    <location>
        <begin position="170"/>
        <end position="497"/>
    </location>
</feature>
<feature type="transmembrane region" description="Helical" evidence="6">
    <location>
        <begin position="155"/>
        <end position="176"/>
    </location>
</feature>
<keyword evidence="3 6" id="KW-0812">Transmembrane</keyword>
<keyword evidence="9" id="KW-1185">Reference proteome</keyword>
<keyword evidence="4 6" id="KW-1133">Transmembrane helix</keyword>
<evidence type="ECO:0000313" key="8">
    <source>
        <dbReference type="EMBL" id="GAW97495.1"/>
    </source>
</evidence>
<dbReference type="PANTHER" id="PTHR43478">
    <property type="entry name" value="NA+/H+ ANTIPORTER-RELATED"/>
    <property type="match status" value="1"/>
</dbReference>
<comment type="caution">
    <text evidence="8">The sequence shown here is derived from an EMBL/GenBank/DDBJ whole genome shotgun (WGS) entry which is preliminary data.</text>
</comment>
<reference evidence="8 9" key="1">
    <citation type="submission" date="2017-06" db="EMBL/GenBank/DDBJ databases">
        <title>Whole Genome Sequences of Colwellia marinimaniae MTCD1.</title>
        <authorList>
            <person name="Kusumoto H."/>
            <person name="Inoue M."/>
            <person name="Tanikawa K."/>
            <person name="Maeji H."/>
            <person name="Cameron J.H."/>
            <person name="Bartlett D.H."/>
        </authorList>
    </citation>
    <scope>NUCLEOTIDE SEQUENCE [LARGE SCALE GENOMIC DNA]</scope>
    <source>
        <strain evidence="8 9">MTCD1</strain>
    </source>
</reference>
<evidence type="ECO:0000256" key="6">
    <source>
        <dbReference type="SAM" id="Phobius"/>
    </source>
</evidence>
<evidence type="ECO:0000256" key="3">
    <source>
        <dbReference type="ARBA" id="ARBA00022692"/>
    </source>
</evidence>
<feature type="transmembrane region" description="Helical" evidence="6">
    <location>
        <begin position="357"/>
        <end position="374"/>
    </location>
</feature>
<dbReference type="Proteomes" id="UP000197068">
    <property type="component" value="Unassembled WGS sequence"/>
</dbReference>
<evidence type="ECO:0000313" key="9">
    <source>
        <dbReference type="Proteomes" id="UP000197068"/>
    </source>
</evidence>
<protein>
    <submittedName>
        <fullName evidence="8">Sodium/hydrogen exchanger</fullName>
    </submittedName>
</protein>
<feature type="transmembrane region" description="Helical" evidence="6">
    <location>
        <begin position="415"/>
        <end position="434"/>
    </location>
</feature>
<feature type="transmembrane region" description="Helical" evidence="6">
    <location>
        <begin position="319"/>
        <end position="337"/>
    </location>
</feature>
<dbReference type="InterPro" id="IPR018461">
    <property type="entry name" value="Na/H_Antiport_NhaC-like_C"/>
</dbReference>
<feature type="transmembrane region" description="Helical" evidence="6">
    <location>
        <begin position="188"/>
        <end position="211"/>
    </location>
</feature>
<feature type="transmembrane region" description="Helical" evidence="6">
    <location>
        <begin position="12"/>
        <end position="37"/>
    </location>
</feature>
<organism evidence="8 9">
    <name type="scientific">Colwellia marinimaniae</name>
    <dbReference type="NCBI Taxonomy" id="1513592"/>
    <lineage>
        <taxon>Bacteria</taxon>
        <taxon>Pseudomonadati</taxon>
        <taxon>Pseudomonadota</taxon>
        <taxon>Gammaproteobacteria</taxon>
        <taxon>Alteromonadales</taxon>
        <taxon>Colwelliaceae</taxon>
        <taxon>Colwellia</taxon>
    </lineage>
</organism>
<dbReference type="EMBL" id="BDQM01000035">
    <property type="protein sequence ID" value="GAW97495.1"/>
    <property type="molecule type" value="Genomic_DNA"/>
</dbReference>
<accession>A0ABQ0MYR2</accession>
<sequence length="501" mass="53904">MEWLSVLPPLVAIIIVIWKKEVILALLAAVFSAELLLASQQHSNIIFYAFIGFIERIISVVSSAGNARILIFSLLIGALLAYIRDSGGVSATVEKLVNKGIAKSKRQVGALTMFTGMVIFIESNLSVLTAGILSRDLFDKFKMSRARLAYIIDSTSAPVCILVLLNGWGAYVLALLNNYDLGQSSVSILWGSVAFNFYAIITLLLVVYTVVTDKVHGPMKEIELALNADEQSNKSPDASELVAESAMLESTKQEQAHYSTVAPALPQQSLSKEMLQESIVPATKARFMLVPLLSMILAMFFFMYWSGDGDITQGNGSKSVLYATCFALAVSYSLLRFYKRFQHQELIDIGFKGIGELLPLVTIVLMSLTLGASLKELGTGFFIAGIVGEYLPLVLVVPMLFLAGAVISFSTGTSWGTFAILIPIGVPLIQALGLPPSLVIAAILGGGIFGDHCSPISDTTCVSAIASGCDLLEHVKTQMPYALFAGTLTLVAYIIASIMMI</sequence>
<feature type="transmembrane region" description="Helical" evidence="6">
    <location>
        <begin position="287"/>
        <end position="307"/>
    </location>
</feature>
<feature type="transmembrane region" description="Helical" evidence="6">
    <location>
        <begin position="481"/>
        <end position="500"/>
    </location>
</feature>
<dbReference type="PANTHER" id="PTHR43478:SF1">
    <property type="entry name" value="NA+_H+ ANTIPORTER NHAC-LIKE C-TERMINAL DOMAIN-CONTAINING PROTEIN"/>
    <property type="match status" value="1"/>
</dbReference>
<feature type="transmembrane region" description="Helical" evidence="6">
    <location>
        <begin position="380"/>
        <end position="403"/>
    </location>
</feature>
<dbReference type="RefSeq" id="WP_057182910.1">
    <property type="nucleotide sequence ID" value="NZ_BDQM01000035.1"/>
</dbReference>